<dbReference type="InterPro" id="IPR025659">
    <property type="entry name" value="Tubby-like_C"/>
</dbReference>
<dbReference type="EMBL" id="WJQU01001963">
    <property type="protein sequence ID" value="KAJ6633492.1"/>
    <property type="molecule type" value="Genomic_DNA"/>
</dbReference>
<evidence type="ECO:0000313" key="2">
    <source>
        <dbReference type="EMBL" id="KAJ6633492.1"/>
    </source>
</evidence>
<organism evidence="2 3">
    <name type="scientific">Pseudolycoriella hygida</name>
    <dbReference type="NCBI Taxonomy" id="35572"/>
    <lineage>
        <taxon>Eukaryota</taxon>
        <taxon>Metazoa</taxon>
        <taxon>Ecdysozoa</taxon>
        <taxon>Arthropoda</taxon>
        <taxon>Hexapoda</taxon>
        <taxon>Insecta</taxon>
        <taxon>Pterygota</taxon>
        <taxon>Neoptera</taxon>
        <taxon>Endopterygota</taxon>
        <taxon>Diptera</taxon>
        <taxon>Nematocera</taxon>
        <taxon>Sciaroidea</taxon>
        <taxon>Sciaridae</taxon>
        <taxon>Pseudolycoriella</taxon>
    </lineage>
</organism>
<dbReference type="InterPro" id="IPR038595">
    <property type="entry name" value="LOR_sf"/>
</dbReference>
<dbReference type="PANTHER" id="PTHR31087">
    <property type="match status" value="1"/>
</dbReference>
<sequence length="210" mass="23807">MGADQSAFEIPLYPQPNPICATEARFCLPHYVQLRLREKFWSVSGDDFKICDATDKTKIYFQCEGRSMSLSEKRFLFDNAGVPVLNMKMKIMSFTDVFRIFAGDSSERQICSFKAKMNLLKAKISTLFPDAIKEGLYHHLVLKGDWRDKRCVIFLGEPKLGGTPIARIFRPYTGRTVLLGVDDYILEVASGVDIAICVMMCIALDEHSRS</sequence>
<reference evidence="2" key="1">
    <citation type="submission" date="2022-07" db="EMBL/GenBank/DDBJ databases">
        <authorList>
            <person name="Trinca V."/>
            <person name="Uliana J.V.C."/>
            <person name="Torres T.T."/>
            <person name="Ward R.J."/>
            <person name="Monesi N."/>
        </authorList>
    </citation>
    <scope>NUCLEOTIDE SEQUENCE</scope>
    <source>
        <strain evidence="2">HSMRA1968</strain>
        <tissue evidence="2">Whole embryos</tissue>
    </source>
</reference>
<accession>A0A9Q0MLK8</accession>
<dbReference type="PANTHER" id="PTHR31087:SF161">
    <property type="entry name" value="TUBBY C 2 FAMILY PROTEIN"/>
    <property type="match status" value="1"/>
</dbReference>
<evidence type="ECO:0000313" key="3">
    <source>
        <dbReference type="Proteomes" id="UP001151699"/>
    </source>
</evidence>
<dbReference type="AlphaFoldDB" id="A0A9Q0MLK8"/>
<comment type="similarity">
    <text evidence="1">Belongs to the LOR family.</text>
</comment>
<comment type="caution">
    <text evidence="2">The sequence shown here is derived from an EMBL/GenBank/DDBJ whole genome shotgun (WGS) entry which is preliminary data.</text>
</comment>
<gene>
    <name evidence="2" type="ORF">Bhyg_16819</name>
</gene>
<evidence type="ECO:0000256" key="1">
    <source>
        <dbReference type="ARBA" id="ARBA00005437"/>
    </source>
</evidence>
<proteinExistence type="inferred from homology"/>
<dbReference type="OrthoDB" id="97518at2759"/>
<keyword evidence="3" id="KW-1185">Reference proteome</keyword>
<dbReference type="SUPFAM" id="SSF54518">
    <property type="entry name" value="Tubby C-terminal domain-like"/>
    <property type="match status" value="1"/>
</dbReference>
<dbReference type="InterPro" id="IPR007612">
    <property type="entry name" value="LOR"/>
</dbReference>
<protein>
    <submittedName>
        <fullName evidence="2">Protein LURP-one-related 15</fullName>
    </submittedName>
</protein>
<dbReference type="Pfam" id="PF04525">
    <property type="entry name" value="LOR"/>
    <property type="match status" value="1"/>
</dbReference>
<name>A0A9Q0MLK8_9DIPT</name>
<dbReference type="Proteomes" id="UP001151699">
    <property type="component" value="Unassembled WGS sequence"/>
</dbReference>
<dbReference type="Gene3D" id="2.40.160.200">
    <property type="entry name" value="LURP1-related"/>
    <property type="match status" value="1"/>
</dbReference>